<name>A0ABM9D2E8_9LACO</name>
<keyword evidence="1 5" id="KW-1003">Cell membrane</keyword>
<dbReference type="EMBL" id="CAKOEU010000005">
    <property type="protein sequence ID" value="CAH1855665.1"/>
    <property type="molecule type" value="Genomic_DNA"/>
</dbReference>
<dbReference type="InterPro" id="IPR020823">
    <property type="entry name" value="Cell_div_FtsA"/>
</dbReference>
<dbReference type="Pfam" id="PF02491">
    <property type="entry name" value="SHS2_FTSA"/>
    <property type="match status" value="1"/>
</dbReference>
<dbReference type="InterPro" id="IPR050696">
    <property type="entry name" value="FtsA/MreB"/>
</dbReference>
<evidence type="ECO:0000256" key="1">
    <source>
        <dbReference type="ARBA" id="ARBA00022475"/>
    </source>
</evidence>
<dbReference type="NCBIfam" id="TIGR01174">
    <property type="entry name" value="ftsA"/>
    <property type="match status" value="1"/>
</dbReference>
<sequence length="451" mass="49145">MSQTGMTVGLDIGATLIKVVVAQTDGQHFNVIATGNAPSRGIRNGIIVDINETASAIRQAIDYAREKANIEIQEVVVGLPANQLEISNADGLVSIENQNKRITYNDVANVTEQALASLSKNGKEVIELVPSDFVVDGFDGVKNPNDMIGVRLELRGLAYLGPSKMIDNIRMAVQKAGLRVKEFVLAPLVMGETILNDGEQDFGSVLIDLGGGQTTVSVIHDHQLKFTFVDPEGGDNVTRDISTVLGISYNDAENIKRDHGFATPSQASANQTFFIEVVGENEAQITNEEYLAEIIAARLDQIYDRVIERLKFIGAMDLPGGFIITGGNSALPGSLAFAKERLGDNVHMSVPDQIGLRHPAYSRALSYVLFNSSETQLQEVVKRVLMSQFDEEDGASHVAPYHQVTGAGEAIETQIDEEDEIYVDEQAGGGLLNRWRTRITNLFKEEDDDKK</sequence>
<comment type="similarity">
    <text evidence="5 6">Belongs to the FtsA/MreB family.</text>
</comment>
<dbReference type="PIRSF" id="PIRSF003101">
    <property type="entry name" value="FtsA"/>
    <property type="match status" value="1"/>
</dbReference>
<evidence type="ECO:0000256" key="4">
    <source>
        <dbReference type="ARBA" id="ARBA00023306"/>
    </source>
</evidence>
<dbReference type="Gene3D" id="3.30.1490.110">
    <property type="match status" value="1"/>
</dbReference>
<dbReference type="PANTHER" id="PTHR32432:SF4">
    <property type="entry name" value="CELL DIVISION PROTEIN FTSA"/>
    <property type="match status" value="1"/>
</dbReference>
<proteinExistence type="inferred from homology"/>
<protein>
    <recommendedName>
        <fullName evidence="5 6">Cell division protein FtsA</fullName>
    </recommendedName>
</protein>
<evidence type="ECO:0000313" key="8">
    <source>
        <dbReference type="EMBL" id="CAH1855665.1"/>
    </source>
</evidence>
<dbReference type="CDD" id="cd24048">
    <property type="entry name" value="ASKHA_NBD_FtsA"/>
    <property type="match status" value="1"/>
</dbReference>
<dbReference type="Proteomes" id="UP000838102">
    <property type="component" value="Unassembled WGS sequence"/>
</dbReference>
<accession>A0ABM9D2E8</accession>
<dbReference type="SMART" id="SM00842">
    <property type="entry name" value="FtsA"/>
    <property type="match status" value="1"/>
</dbReference>
<dbReference type="PANTHER" id="PTHR32432">
    <property type="entry name" value="CELL DIVISION PROTEIN FTSA-RELATED"/>
    <property type="match status" value="1"/>
</dbReference>
<dbReference type="RefSeq" id="WP_248706514.1">
    <property type="nucleotide sequence ID" value="NZ_CAKOET010000005.1"/>
</dbReference>
<keyword evidence="2 5" id="KW-0132">Cell division</keyword>
<dbReference type="GO" id="GO:0051301">
    <property type="term" value="P:cell division"/>
    <property type="evidence" value="ECO:0007669"/>
    <property type="project" value="UniProtKB-KW"/>
</dbReference>
<evidence type="ECO:0000256" key="2">
    <source>
        <dbReference type="ARBA" id="ARBA00022618"/>
    </source>
</evidence>
<dbReference type="Pfam" id="PF14450">
    <property type="entry name" value="FtsA"/>
    <property type="match status" value="1"/>
</dbReference>
<keyword evidence="9" id="KW-1185">Reference proteome</keyword>
<reference evidence="8" key="1">
    <citation type="submission" date="2022-03" db="EMBL/GenBank/DDBJ databases">
        <authorList>
            <person name="Hettiarachchi G."/>
        </authorList>
    </citation>
    <scope>NUCLEOTIDE SEQUENCE</scope>
    <source>
        <strain evidence="8">LMG 32447</strain>
    </source>
</reference>
<dbReference type="InterPro" id="IPR003494">
    <property type="entry name" value="SHS2_FtsA"/>
</dbReference>
<dbReference type="Gene3D" id="3.30.420.40">
    <property type="match status" value="2"/>
</dbReference>
<feature type="domain" description="SHS2" evidence="7">
    <location>
        <begin position="7"/>
        <end position="194"/>
    </location>
</feature>
<keyword evidence="3 5" id="KW-0472">Membrane</keyword>
<dbReference type="SUPFAM" id="SSF53067">
    <property type="entry name" value="Actin-like ATPase domain"/>
    <property type="match status" value="2"/>
</dbReference>
<comment type="caution">
    <text evidence="8">The sequence shown here is derived from an EMBL/GenBank/DDBJ whole genome shotgun (WGS) entry which is preliminary data.</text>
</comment>
<evidence type="ECO:0000313" key="9">
    <source>
        <dbReference type="Proteomes" id="UP000838102"/>
    </source>
</evidence>
<keyword evidence="4 5" id="KW-0131">Cell cycle</keyword>
<dbReference type="InterPro" id="IPR043129">
    <property type="entry name" value="ATPase_NBD"/>
</dbReference>
<gene>
    <name evidence="5 8" type="primary">ftsA</name>
    <name evidence="8" type="ORF">LMG032447_01136</name>
</gene>
<evidence type="ECO:0000256" key="3">
    <source>
        <dbReference type="ARBA" id="ARBA00023136"/>
    </source>
</evidence>
<comment type="function">
    <text evidence="5 6">Cell division protein that is involved in the assembly of the Z ring. May serve as a membrane anchor for the Z ring.</text>
</comment>
<evidence type="ECO:0000256" key="5">
    <source>
        <dbReference type="HAMAP-Rule" id="MF_02033"/>
    </source>
</evidence>
<evidence type="ECO:0000259" key="7">
    <source>
        <dbReference type="SMART" id="SM00842"/>
    </source>
</evidence>
<comment type="subunit">
    <text evidence="5">Self-interacts. Interacts with FtsZ.</text>
</comment>
<organism evidence="8 9">
    <name type="scientific">Convivina praedatoris</name>
    <dbReference type="NCBI Taxonomy" id="2880963"/>
    <lineage>
        <taxon>Bacteria</taxon>
        <taxon>Bacillati</taxon>
        <taxon>Bacillota</taxon>
        <taxon>Bacilli</taxon>
        <taxon>Lactobacillales</taxon>
        <taxon>Lactobacillaceae</taxon>
        <taxon>Convivina</taxon>
    </lineage>
</organism>
<comment type="subcellular location">
    <subcellularLocation>
        <location evidence="5">Cell membrane</location>
        <topology evidence="5">Peripheral membrane protein</topology>
        <orientation evidence="5">Cytoplasmic side</orientation>
    </subcellularLocation>
    <text evidence="5">Localizes to the Z ring in an FtsZ-dependent manner. Targeted to the membrane through a conserved C-terminal amphipathic helix.</text>
</comment>
<evidence type="ECO:0000256" key="6">
    <source>
        <dbReference type="PIRNR" id="PIRNR003101"/>
    </source>
</evidence>
<dbReference type="HAMAP" id="MF_02033">
    <property type="entry name" value="FtsA"/>
    <property type="match status" value="1"/>
</dbReference>